<evidence type="ECO:0000256" key="1">
    <source>
        <dbReference type="SAM" id="MobiDB-lite"/>
    </source>
</evidence>
<proteinExistence type="predicted"/>
<dbReference type="GO" id="GO:0005882">
    <property type="term" value="C:intermediate filament"/>
    <property type="evidence" value="ECO:0007669"/>
    <property type="project" value="InterPro"/>
</dbReference>
<name>A0A8J6FT35_ELECQ</name>
<evidence type="ECO:0008006" key="4">
    <source>
        <dbReference type="Google" id="ProtNLM"/>
    </source>
</evidence>
<protein>
    <recommendedName>
        <fullName evidence="4">Syncoilin</fullName>
    </recommendedName>
</protein>
<dbReference type="PANTHER" id="PTHR47147:SF1">
    <property type="entry name" value="SYNCOILIN"/>
    <property type="match status" value="1"/>
</dbReference>
<organism evidence="2 3">
    <name type="scientific">Eleutherodactylus coqui</name>
    <name type="common">Puerto Rican coqui</name>
    <dbReference type="NCBI Taxonomy" id="57060"/>
    <lineage>
        <taxon>Eukaryota</taxon>
        <taxon>Metazoa</taxon>
        <taxon>Chordata</taxon>
        <taxon>Craniata</taxon>
        <taxon>Vertebrata</taxon>
        <taxon>Euteleostomi</taxon>
        <taxon>Amphibia</taxon>
        <taxon>Batrachia</taxon>
        <taxon>Anura</taxon>
        <taxon>Neobatrachia</taxon>
        <taxon>Hyloidea</taxon>
        <taxon>Eleutherodactylidae</taxon>
        <taxon>Eleutherodactylinae</taxon>
        <taxon>Eleutherodactylus</taxon>
        <taxon>Eleutherodactylus</taxon>
    </lineage>
</organism>
<accession>A0A8J6FT35</accession>
<dbReference type="EMBL" id="WNTK01000001">
    <property type="protein sequence ID" value="KAG9493006.1"/>
    <property type="molecule type" value="Genomic_DNA"/>
</dbReference>
<evidence type="ECO:0000313" key="3">
    <source>
        <dbReference type="Proteomes" id="UP000770717"/>
    </source>
</evidence>
<gene>
    <name evidence="2" type="ORF">GDO78_001112</name>
</gene>
<dbReference type="PANTHER" id="PTHR47147">
    <property type="entry name" value="SYNCOILIN"/>
    <property type="match status" value="1"/>
</dbReference>
<evidence type="ECO:0000313" key="2">
    <source>
        <dbReference type="EMBL" id="KAG9493006.1"/>
    </source>
</evidence>
<keyword evidence="3" id="KW-1185">Reference proteome</keyword>
<sequence length="314" mass="37373">MQLFMHHIKQWWRCGSLNPLTSSCKNFVTFINAYLFLEKPKCYSISLNQVVFCFFRVLAESSSSLPVTTELLSLEDIGVRFQYCIAAVEDLERERDELIQELAILREPSLEAVQHAHEEVLQAHGQRAQAELERDTLKEEMRGIRRRLFRVTKECVACQYQLQNRRQELAQKIAEKEELETVAARLTEELSQLRNTFTQQRQEGEQQLRSPPRRRVSRELQERRRLSAELQSLTEEQHNTLQEQYEPKLLQLLERAERGTQTLRKAQEELLRLREEIRPLQEETCRLQVQKCSLQEQIYLMKTKREEEVLLYRV</sequence>
<reference evidence="2" key="1">
    <citation type="thesis" date="2020" institute="ProQuest LLC" country="789 East Eisenhower Parkway, Ann Arbor, MI, USA">
        <title>Comparative Genomics and Chromosome Evolution.</title>
        <authorList>
            <person name="Mudd A.B."/>
        </authorList>
    </citation>
    <scope>NUCLEOTIDE SEQUENCE</scope>
    <source>
        <strain evidence="2">HN-11 Male</strain>
        <tissue evidence="2">Kidney and liver</tissue>
    </source>
</reference>
<feature type="compositionally biased region" description="Polar residues" evidence="1">
    <location>
        <begin position="198"/>
        <end position="209"/>
    </location>
</feature>
<dbReference type="InterPro" id="IPR027702">
    <property type="entry name" value="Syncoilin"/>
</dbReference>
<dbReference type="OrthoDB" id="8842296at2759"/>
<comment type="caution">
    <text evidence="2">The sequence shown here is derived from an EMBL/GenBank/DDBJ whole genome shotgun (WGS) entry which is preliminary data.</text>
</comment>
<dbReference type="Proteomes" id="UP000770717">
    <property type="component" value="Unassembled WGS sequence"/>
</dbReference>
<feature type="region of interest" description="Disordered" evidence="1">
    <location>
        <begin position="198"/>
        <end position="219"/>
    </location>
</feature>
<dbReference type="AlphaFoldDB" id="A0A8J6FT35"/>